<feature type="region of interest" description="Disordered" evidence="1">
    <location>
        <begin position="1"/>
        <end position="33"/>
    </location>
</feature>
<dbReference type="EMBL" id="JAWDGP010002742">
    <property type="protein sequence ID" value="KAK3780323.1"/>
    <property type="molecule type" value="Genomic_DNA"/>
</dbReference>
<protein>
    <submittedName>
        <fullName evidence="2">Uncharacterized protein</fullName>
    </submittedName>
</protein>
<feature type="compositionally biased region" description="Polar residues" evidence="1">
    <location>
        <begin position="1"/>
        <end position="23"/>
    </location>
</feature>
<accession>A0AAE1A2W6</accession>
<evidence type="ECO:0000313" key="2">
    <source>
        <dbReference type="EMBL" id="KAK3780323.1"/>
    </source>
</evidence>
<gene>
    <name evidence="2" type="ORF">RRG08_010764</name>
</gene>
<sequence length="125" mass="13608">MLPTSRTNTASLLKRSAPSNQEEQLGVDSPLGKPITGNLYGSLKSRTASTKVLQLLSRYWLSQCLVCPNTSIAEREIVSSLNIHTTLETSHFSETGTPLSGANRKTSIITSPSKERHNGNLTVKR</sequence>
<name>A0AAE1A2W6_9GAST</name>
<organism evidence="2 3">
    <name type="scientific">Elysia crispata</name>
    <name type="common">lettuce slug</name>
    <dbReference type="NCBI Taxonomy" id="231223"/>
    <lineage>
        <taxon>Eukaryota</taxon>
        <taxon>Metazoa</taxon>
        <taxon>Spiralia</taxon>
        <taxon>Lophotrochozoa</taxon>
        <taxon>Mollusca</taxon>
        <taxon>Gastropoda</taxon>
        <taxon>Heterobranchia</taxon>
        <taxon>Euthyneura</taxon>
        <taxon>Panpulmonata</taxon>
        <taxon>Sacoglossa</taxon>
        <taxon>Placobranchoidea</taxon>
        <taxon>Plakobranchidae</taxon>
        <taxon>Elysia</taxon>
    </lineage>
</organism>
<evidence type="ECO:0000256" key="1">
    <source>
        <dbReference type="SAM" id="MobiDB-lite"/>
    </source>
</evidence>
<dbReference type="AlphaFoldDB" id="A0AAE1A2W6"/>
<evidence type="ECO:0000313" key="3">
    <source>
        <dbReference type="Proteomes" id="UP001283361"/>
    </source>
</evidence>
<keyword evidence="3" id="KW-1185">Reference proteome</keyword>
<dbReference type="Proteomes" id="UP001283361">
    <property type="component" value="Unassembled WGS sequence"/>
</dbReference>
<proteinExistence type="predicted"/>
<feature type="region of interest" description="Disordered" evidence="1">
    <location>
        <begin position="92"/>
        <end position="125"/>
    </location>
</feature>
<comment type="caution">
    <text evidence="2">The sequence shown here is derived from an EMBL/GenBank/DDBJ whole genome shotgun (WGS) entry which is preliminary data.</text>
</comment>
<feature type="compositionally biased region" description="Polar residues" evidence="1">
    <location>
        <begin position="92"/>
        <end position="112"/>
    </location>
</feature>
<reference evidence="2" key="1">
    <citation type="journal article" date="2023" name="G3 (Bethesda)">
        <title>A reference genome for the long-term kleptoplast-retaining sea slug Elysia crispata morphotype clarki.</title>
        <authorList>
            <person name="Eastman K.E."/>
            <person name="Pendleton A.L."/>
            <person name="Shaikh M.A."/>
            <person name="Suttiyut T."/>
            <person name="Ogas R."/>
            <person name="Tomko P."/>
            <person name="Gavelis G."/>
            <person name="Widhalm J.R."/>
            <person name="Wisecaver J.H."/>
        </authorList>
    </citation>
    <scope>NUCLEOTIDE SEQUENCE</scope>
    <source>
        <strain evidence="2">ECLA1</strain>
    </source>
</reference>